<evidence type="ECO:0000313" key="2">
    <source>
        <dbReference type="EMBL" id="GAA5072752.1"/>
    </source>
</evidence>
<dbReference type="Proteomes" id="UP001500124">
    <property type="component" value="Unassembled WGS sequence"/>
</dbReference>
<proteinExistence type="predicted"/>
<gene>
    <name evidence="2" type="ORF">GCM10023336_59730</name>
</gene>
<name>A0ABP9L9U2_9ACTN</name>
<feature type="region of interest" description="Disordered" evidence="1">
    <location>
        <begin position="1"/>
        <end position="22"/>
    </location>
</feature>
<keyword evidence="3" id="KW-1185">Reference proteome</keyword>
<evidence type="ECO:0000256" key="1">
    <source>
        <dbReference type="SAM" id="MobiDB-lite"/>
    </source>
</evidence>
<dbReference type="EMBL" id="BAABKC010000100">
    <property type="protein sequence ID" value="GAA5072752.1"/>
    <property type="molecule type" value="Genomic_DNA"/>
</dbReference>
<comment type="caution">
    <text evidence="2">The sequence shown here is derived from an EMBL/GenBank/DDBJ whole genome shotgun (WGS) entry which is preliminary data.</text>
</comment>
<reference evidence="3" key="1">
    <citation type="journal article" date="2019" name="Int. J. Syst. Evol. Microbiol.">
        <title>The Global Catalogue of Microorganisms (GCM) 10K type strain sequencing project: providing services to taxonomists for standard genome sequencing and annotation.</title>
        <authorList>
            <consortium name="The Broad Institute Genomics Platform"/>
            <consortium name="The Broad Institute Genome Sequencing Center for Infectious Disease"/>
            <person name="Wu L."/>
            <person name="Ma J."/>
        </authorList>
    </citation>
    <scope>NUCLEOTIDE SEQUENCE [LARGE SCALE GENOMIC DNA]</scope>
    <source>
        <strain evidence="3">JCM 18410</strain>
    </source>
</reference>
<organism evidence="2 3">
    <name type="scientific">Streptomyces similanensis</name>
    <dbReference type="NCBI Taxonomy" id="1274988"/>
    <lineage>
        <taxon>Bacteria</taxon>
        <taxon>Bacillati</taxon>
        <taxon>Actinomycetota</taxon>
        <taxon>Actinomycetes</taxon>
        <taxon>Kitasatosporales</taxon>
        <taxon>Streptomycetaceae</taxon>
        <taxon>Streptomyces</taxon>
    </lineage>
</organism>
<sequence length="279" mass="29750">MSGSRRRPGPAGPGGLRVVPGRHQGQERLYVCRPDGGSAAWYDREAARVHLLSEADREDVLQALGPFLTGPVAVGPPPVPTAADLARLSLHPDDDLAPNRPGEALLIALDRDPAPAHRLRPDPRRRALTAERTVGGALDRLDGAGWHTLHSIPLPGGDRVHHLVIGPGGLFAVHSLYARKQRVRIADPVVTLGRRAPEPLLRLLRALAARASYALTAEVVPLLALTDPAGLLVTAPPRALRVLDAASLPALARLGGVLKPADADALHAMARDRRTWNRV</sequence>
<accession>A0ABP9L9U2</accession>
<protein>
    <submittedName>
        <fullName evidence="2">NERD domain-containing protein</fullName>
    </submittedName>
</protein>
<dbReference type="RefSeq" id="WP_345671174.1">
    <property type="nucleotide sequence ID" value="NZ_BAABKC010000100.1"/>
</dbReference>
<evidence type="ECO:0000313" key="3">
    <source>
        <dbReference type="Proteomes" id="UP001500124"/>
    </source>
</evidence>